<organism evidence="4 5">
    <name type="scientific">Planctopirus hydrillae</name>
    <dbReference type="NCBI Taxonomy" id="1841610"/>
    <lineage>
        <taxon>Bacteria</taxon>
        <taxon>Pseudomonadati</taxon>
        <taxon>Planctomycetota</taxon>
        <taxon>Planctomycetia</taxon>
        <taxon>Planctomycetales</taxon>
        <taxon>Planctomycetaceae</taxon>
        <taxon>Planctopirus</taxon>
    </lineage>
</organism>
<dbReference type="PANTHER" id="PTHR43156">
    <property type="entry name" value="STAGE II SPORULATION PROTEIN E-RELATED"/>
    <property type="match status" value="1"/>
</dbReference>
<dbReference type="SMART" id="SM00240">
    <property type="entry name" value="FHA"/>
    <property type="match status" value="1"/>
</dbReference>
<keyword evidence="1" id="KW-0378">Hydrolase</keyword>
<protein>
    <recommendedName>
        <fullName evidence="3">FHA domain-containing protein</fullName>
    </recommendedName>
</protein>
<accession>A0A1C3EKA0</accession>
<gene>
    <name evidence="4" type="ORF">A6X21_18225</name>
</gene>
<dbReference type="EMBL" id="LYDR01000050">
    <property type="protein sequence ID" value="ODA33666.1"/>
    <property type="molecule type" value="Genomic_DNA"/>
</dbReference>
<dbReference type="InterPro" id="IPR052016">
    <property type="entry name" value="Bact_Sigma-Reg"/>
</dbReference>
<dbReference type="PROSITE" id="PS50006">
    <property type="entry name" value="FHA_DOMAIN"/>
    <property type="match status" value="1"/>
</dbReference>
<dbReference type="Pfam" id="PF07228">
    <property type="entry name" value="SpoIIE"/>
    <property type="match status" value="1"/>
</dbReference>
<feature type="compositionally biased region" description="Basic and acidic residues" evidence="2">
    <location>
        <begin position="104"/>
        <end position="116"/>
    </location>
</feature>
<feature type="region of interest" description="Disordered" evidence="2">
    <location>
        <begin position="102"/>
        <end position="169"/>
    </location>
</feature>
<dbReference type="InterPro" id="IPR029016">
    <property type="entry name" value="GAF-like_dom_sf"/>
</dbReference>
<dbReference type="SMART" id="SM00065">
    <property type="entry name" value="GAF"/>
    <property type="match status" value="1"/>
</dbReference>
<dbReference type="SUPFAM" id="SSF81606">
    <property type="entry name" value="PP2C-like"/>
    <property type="match status" value="1"/>
</dbReference>
<dbReference type="Proteomes" id="UP000094828">
    <property type="component" value="Unassembled WGS sequence"/>
</dbReference>
<dbReference type="PANTHER" id="PTHR43156:SF2">
    <property type="entry name" value="STAGE II SPORULATION PROTEIN E"/>
    <property type="match status" value="1"/>
</dbReference>
<dbReference type="CDD" id="cd00060">
    <property type="entry name" value="FHA"/>
    <property type="match status" value="1"/>
</dbReference>
<dbReference type="Pfam" id="PF13185">
    <property type="entry name" value="GAF_2"/>
    <property type="match status" value="1"/>
</dbReference>
<keyword evidence="5" id="KW-1185">Reference proteome</keyword>
<dbReference type="SUPFAM" id="SSF49879">
    <property type="entry name" value="SMAD/FHA domain"/>
    <property type="match status" value="1"/>
</dbReference>
<dbReference type="Gene3D" id="3.60.40.10">
    <property type="entry name" value="PPM-type phosphatase domain"/>
    <property type="match status" value="1"/>
</dbReference>
<dbReference type="InterPro" id="IPR003018">
    <property type="entry name" value="GAF"/>
</dbReference>
<dbReference type="Pfam" id="PF00498">
    <property type="entry name" value="FHA"/>
    <property type="match status" value="1"/>
</dbReference>
<dbReference type="Gene3D" id="2.60.200.20">
    <property type="match status" value="1"/>
</dbReference>
<evidence type="ECO:0000259" key="3">
    <source>
        <dbReference type="PROSITE" id="PS50006"/>
    </source>
</evidence>
<evidence type="ECO:0000313" key="4">
    <source>
        <dbReference type="EMBL" id="ODA33666.1"/>
    </source>
</evidence>
<evidence type="ECO:0000256" key="1">
    <source>
        <dbReference type="ARBA" id="ARBA00022801"/>
    </source>
</evidence>
<name>A0A1C3EKA0_9PLAN</name>
<dbReference type="OrthoDB" id="247273at2"/>
<dbReference type="GO" id="GO:0016791">
    <property type="term" value="F:phosphatase activity"/>
    <property type="evidence" value="ECO:0007669"/>
    <property type="project" value="TreeGrafter"/>
</dbReference>
<evidence type="ECO:0000313" key="5">
    <source>
        <dbReference type="Proteomes" id="UP000094828"/>
    </source>
</evidence>
<dbReference type="InterPro" id="IPR036457">
    <property type="entry name" value="PPM-type-like_dom_sf"/>
</dbReference>
<dbReference type="AlphaFoldDB" id="A0A1C3EKA0"/>
<dbReference type="InterPro" id="IPR008984">
    <property type="entry name" value="SMAD_FHA_dom_sf"/>
</dbReference>
<dbReference type="RefSeq" id="WP_068846803.1">
    <property type="nucleotide sequence ID" value="NZ_LYDR01000050.1"/>
</dbReference>
<sequence>MASLKVIKGPVVGQIVELREPRMILGRHATSQIVLDHQSVSRHHAQILREHGQYRVEDLRSLNGTHVNHELIPGPRELRDGDLLRICDFVFEFQAGPLTRRMRPRDVGSRSADGEPRGLSSFSNESIDLTESGRSKIARSESGRLSAKPAGRQTIPETSDELSAGVGGEDGSSSIISTLDAATGHGIRINVRPEVKLKSILEIASALGGMLDIEDVLPAVLRALFRIFPQAEYGFFLLRNDDEAEGSPAWDHNPAERLAIRATWSRMGDQQEFVPVSMTIINKALETGQAILSADASEDGRFQRSESLASMKIRSVMCVPLMRSNAQTLGVIQLSTLDLMQPFGDEDLELLVSVSKPVTLALENAAMHEAVVRQRELDRELQFAAQVQLGFLPSSKPTLRGWRFADFYEAARKVGGDYFDYIPQPLKSGCDELAVAIADVAGKGVPAALLMARLYAATRYRVIAEANWPDVMRALNGEMSAGGLGHRFVTMLMVIIRPESGTGKVVNAGHLLPLIRRKSGEVELLGLKASGMPLGLAPLETIYNELEFQLKPGEMIVIYTDGVTEAMNAEEEMFGRDRIVAMLKEQEWKAEEFVATLVERIETFADDRSQRDDLCIVAMQYAPEMTDTGV</sequence>
<feature type="domain" description="FHA" evidence="3">
    <location>
        <begin position="23"/>
        <end position="72"/>
    </location>
</feature>
<evidence type="ECO:0000256" key="2">
    <source>
        <dbReference type="SAM" id="MobiDB-lite"/>
    </source>
</evidence>
<dbReference type="SUPFAM" id="SSF55781">
    <property type="entry name" value="GAF domain-like"/>
    <property type="match status" value="1"/>
</dbReference>
<dbReference type="InterPro" id="IPR001932">
    <property type="entry name" value="PPM-type_phosphatase-like_dom"/>
</dbReference>
<dbReference type="Gene3D" id="3.30.450.40">
    <property type="match status" value="1"/>
</dbReference>
<reference evidence="4 5" key="1">
    <citation type="submission" date="2016-05" db="EMBL/GenBank/DDBJ databases">
        <title>Genomic and physiological characterization of Planctopirus sp. isolated from fresh water lake.</title>
        <authorList>
            <person name="Subhash Y."/>
            <person name="Ramana C."/>
        </authorList>
    </citation>
    <scope>NUCLEOTIDE SEQUENCE [LARGE SCALE GENOMIC DNA]</scope>
    <source>
        <strain evidence="4 5">JC280</strain>
    </source>
</reference>
<dbReference type="InterPro" id="IPR000253">
    <property type="entry name" value="FHA_dom"/>
</dbReference>
<proteinExistence type="predicted"/>
<dbReference type="STRING" id="1841610.A6X21_18225"/>
<dbReference type="SMART" id="SM00331">
    <property type="entry name" value="PP2C_SIG"/>
    <property type="match status" value="1"/>
</dbReference>
<feature type="compositionally biased region" description="Polar residues" evidence="2">
    <location>
        <begin position="120"/>
        <end position="129"/>
    </location>
</feature>
<feature type="compositionally biased region" description="Basic and acidic residues" evidence="2">
    <location>
        <begin position="131"/>
        <end position="142"/>
    </location>
</feature>
<comment type="caution">
    <text evidence="4">The sequence shown here is derived from an EMBL/GenBank/DDBJ whole genome shotgun (WGS) entry which is preliminary data.</text>
</comment>